<dbReference type="EMBL" id="NDHI03003497">
    <property type="protein sequence ID" value="PNJ32714.1"/>
    <property type="molecule type" value="Genomic_DNA"/>
</dbReference>
<dbReference type="AlphaFoldDB" id="A0A2J8TID3"/>
<proteinExistence type="predicted"/>
<evidence type="ECO:0000313" key="1">
    <source>
        <dbReference type="EMBL" id="PNJ32714.1"/>
    </source>
</evidence>
<name>A0A2J8TID3_PONAB</name>
<protein>
    <submittedName>
        <fullName evidence="1">SNX6 isoform 3</fullName>
    </submittedName>
</protein>
<gene>
    <name evidence="1" type="ORF">CR201_G0034854</name>
</gene>
<sequence>IRACAGPRLRAAMMAWTTARTSSQKRTADLKQ</sequence>
<reference evidence="1" key="1">
    <citation type="submission" date="2017-12" db="EMBL/GenBank/DDBJ databases">
        <title>High-resolution comparative analysis of great ape genomes.</title>
        <authorList>
            <person name="Pollen A."/>
            <person name="Hastie A."/>
            <person name="Hormozdiari F."/>
            <person name="Dougherty M."/>
            <person name="Liu R."/>
            <person name="Chaisson M."/>
            <person name="Hoppe E."/>
            <person name="Hill C."/>
            <person name="Pang A."/>
            <person name="Hillier L."/>
            <person name="Baker C."/>
            <person name="Armstrong J."/>
            <person name="Shendure J."/>
            <person name="Paten B."/>
            <person name="Wilson R."/>
            <person name="Chao H."/>
            <person name="Schneider V."/>
            <person name="Ventura M."/>
            <person name="Kronenberg Z."/>
            <person name="Murali S."/>
            <person name="Gordon D."/>
            <person name="Cantsilieris S."/>
            <person name="Munson K."/>
            <person name="Nelson B."/>
            <person name="Raja A."/>
            <person name="Underwood J."/>
            <person name="Diekhans M."/>
            <person name="Fiddes I."/>
            <person name="Haussler D."/>
            <person name="Eichler E."/>
        </authorList>
    </citation>
    <scope>NUCLEOTIDE SEQUENCE [LARGE SCALE GENOMIC DNA]</scope>
    <source>
        <strain evidence="1">Susie</strain>
    </source>
</reference>
<feature type="non-terminal residue" evidence="1">
    <location>
        <position position="1"/>
    </location>
</feature>
<comment type="caution">
    <text evidence="1">The sequence shown here is derived from an EMBL/GenBank/DDBJ whole genome shotgun (WGS) entry which is preliminary data.</text>
</comment>
<organism evidence="1">
    <name type="scientific">Pongo abelii</name>
    <name type="common">Sumatran orangutan</name>
    <name type="synonym">Pongo pygmaeus abelii</name>
    <dbReference type="NCBI Taxonomy" id="9601"/>
    <lineage>
        <taxon>Eukaryota</taxon>
        <taxon>Metazoa</taxon>
        <taxon>Chordata</taxon>
        <taxon>Craniata</taxon>
        <taxon>Vertebrata</taxon>
        <taxon>Euteleostomi</taxon>
        <taxon>Mammalia</taxon>
        <taxon>Eutheria</taxon>
        <taxon>Euarchontoglires</taxon>
        <taxon>Primates</taxon>
        <taxon>Haplorrhini</taxon>
        <taxon>Catarrhini</taxon>
        <taxon>Hominidae</taxon>
        <taxon>Pongo</taxon>
    </lineage>
</organism>
<accession>A0A2J8TID3</accession>